<evidence type="ECO:0000313" key="4">
    <source>
        <dbReference type="EnsemblProtists" id="EKX33099"/>
    </source>
</evidence>
<evidence type="ECO:0008006" key="6">
    <source>
        <dbReference type="Google" id="ProtNLM"/>
    </source>
</evidence>
<dbReference type="OrthoDB" id="118550at2759"/>
<dbReference type="KEGG" id="gtt:GUITHDRAFT_156158"/>
<sequence length="220" mass="24360">MQRYGDIPLDLSSWLVPSPLNPVQSHYSAFPSILPVSFPIAAQSLQVGSLHPIIPSEDTTLLLQQQLRLMESQNAMKQKMLMDALTSLASTNMLLQPAAVTMATPVVAQEIASPPSQDMTPIDAEQGKKGKVMKSKKSKQTMRKRSFWSDEEHQLFMDALKKYNVNPMRETKADGKLYVGLGPYVADMIAIEIGTRNAAQVRSHAQKYFQKTCVSALPAK</sequence>
<dbReference type="InterPro" id="IPR009057">
    <property type="entry name" value="Homeodomain-like_sf"/>
</dbReference>
<reference evidence="3 5" key="1">
    <citation type="journal article" date="2012" name="Nature">
        <title>Algal genomes reveal evolutionary mosaicism and the fate of nucleomorphs.</title>
        <authorList>
            <consortium name="DOE Joint Genome Institute"/>
            <person name="Curtis B.A."/>
            <person name="Tanifuji G."/>
            <person name="Burki F."/>
            <person name="Gruber A."/>
            <person name="Irimia M."/>
            <person name="Maruyama S."/>
            <person name="Arias M.C."/>
            <person name="Ball S.G."/>
            <person name="Gile G.H."/>
            <person name="Hirakawa Y."/>
            <person name="Hopkins J.F."/>
            <person name="Kuo A."/>
            <person name="Rensing S.A."/>
            <person name="Schmutz J."/>
            <person name="Symeonidi A."/>
            <person name="Elias M."/>
            <person name="Eveleigh R.J."/>
            <person name="Herman E.K."/>
            <person name="Klute M.J."/>
            <person name="Nakayama T."/>
            <person name="Obornik M."/>
            <person name="Reyes-Prieto A."/>
            <person name="Armbrust E.V."/>
            <person name="Aves S.J."/>
            <person name="Beiko R.G."/>
            <person name="Coutinho P."/>
            <person name="Dacks J.B."/>
            <person name="Durnford D.G."/>
            <person name="Fast N.M."/>
            <person name="Green B.R."/>
            <person name="Grisdale C.J."/>
            <person name="Hempel F."/>
            <person name="Henrissat B."/>
            <person name="Hoppner M.P."/>
            <person name="Ishida K."/>
            <person name="Kim E."/>
            <person name="Koreny L."/>
            <person name="Kroth P.G."/>
            <person name="Liu Y."/>
            <person name="Malik S.B."/>
            <person name="Maier U.G."/>
            <person name="McRose D."/>
            <person name="Mock T."/>
            <person name="Neilson J.A."/>
            <person name="Onodera N.T."/>
            <person name="Poole A.M."/>
            <person name="Pritham E.J."/>
            <person name="Richards T.A."/>
            <person name="Rocap G."/>
            <person name="Roy S.W."/>
            <person name="Sarai C."/>
            <person name="Schaack S."/>
            <person name="Shirato S."/>
            <person name="Slamovits C.H."/>
            <person name="Spencer D.F."/>
            <person name="Suzuki S."/>
            <person name="Worden A.Z."/>
            <person name="Zauner S."/>
            <person name="Barry K."/>
            <person name="Bell C."/>
            <person name="Bharti A.K."/>
            <person name="Crow J.A."/>
            <person name="Grimwood J."/>
            <person name="Kramer R."/>
            <person name="Lindquist E."/>
            <person name="Lucas S."/>
            <person name="Salamov A."/>
            <person name="McFadden G.I."/>
            <person name="Lane C.E."/>
            <person name="Keeling P.J."/>
            <person name="Gray M.W."/>
            <person name="Grigoriev I.V."/>
            <person name="Archibald J.M."/>
        </authorList>
    </citation>
    <scope>NUCLEOTIDE SEQUENCE</scope>
    <source>
        <strain evidence="3 5">CCMP2712</strain>
    </source>
</reference>
<dbReference type="EnsemblProtists" id="EKX33099">
    <property type="protein sequence ID" value="EKX33099"/>
    <property type="gene ID" value="GUITHDRAFT_156158"/>
</dbReference>
<gene>
    <name evidence="3" type="ORF">GUITHDRAFT_156158</name>
</gene>
<dbReference type="eggNOG" id="ENOG502SF2E">
    <property type="taxonomic scope" value="Eukaryota"/>
</dbReference>
<dbReference type="SUPFAM" id="SSF46689">
    <property type="entry name" value="Homeodomain-like"/>
    <property type="match status" value="1"/>
</dbReference>
<dbReference type="HOGENOM" id="CLU_1258176_0_0_1"/>
<feature type="region of interest" description="Disordered" evidence="2">
    <location>
        <begin position="113"/>
        <end position="144"/>
    </location>
</feature>
<evidence type="ECO:0000313" key="3">
    <source>
        <dbReference type="EMBL" id="EKX33099.1"/>
    </source>
</evidence>
<dbReference type="PANTHER" id="PTHR12802">
    <property type="entry name" value="SWI/SNF COMPLEX-RELATED"/>
    <property type="match status" value="1"/>
</dbReference>
<reference evidence="4" key="3">
    <citation type="submission" date="2016-03" db="UniProtKB">
        <authorList>
            <consortium name="EnsemblProtists"/>
        </authorList>
    </citation>
    <scope>IDENTIFICATION</scope>
</reference>
<dbReference type="PANTHER" id="PTHR12802:SF155">
    <property type="entry name" value="DEUBIQUITINASE MYSM1"/>
    <property type="match status" value="1"/>
</dbReference>
<dbReference type="CDD" id="cd00167">
    <property type="entry name" value="SANT"/>
    <property type="match status" value="1"/>
</dbReference>
<accession>L1IB04</accession>
<organism evidence="3">
    <name type="scientific">Guillardia theta (strain CCMP2712)</name>
    <name type="common">Cryptophyte</name>
    <dbReference type="NCBI Taxonomy" id="905079"/>
    <lineage>
        <taxon>Eukaryota</taxon>
        <taxon>Cryptophyceae</taxon>
        <taxon>Pyrenomonadales</taxon>
        <taxon>Geminigeraceae</taxon>
        <taxon>Guillardia</taxon>
    </lineage>
</organism>
<proteinExistence type="predicted"/>
<reference evidence="5" key="2">
    <citation type="submission" date="2012-11" db="EMBL/GenBank/DDBJ databases">
        <authorList>
            <person name="Kuo A."/>
            <person name="Curtis B.A."/>
            <person name="Tanifuji G."/>
            <person name="Burki F."/>
            <person name="Gruber A."/>
            <person name="Irimia M."/>
            <person name="Maruyama S."/>
            <person name="Arias M.C."/>
            <person name="Ball S.G."/>
            <person name="Gile G.H."/>
            <person name="Hirakawa Y."/>
            <person name="Hopkins J.F."/>
            <person name="Rensing S.A."/>
            <person name="Schmutz J."/>
            <person name="Symeonidi A."/>
            <person name="Elias M."/>
            <person name="Eveleigh R.J."/>
            <person name="Herman E.K."/>
            <person name="Klute M.J."/>
            <person name="Nakayama T."/>
            <person name="Obornik M."/>
            <person name="Reyes-Prieto A."/>
            <person name="Armbrust E.V."/>
            <person name="Aves S.J."/>
            <person name="Beiko R.G."/>
            <person name="Coutinho P."/>
            <person name="Dacks J.B."/>
            <person name="Durnford D.G."/>
            <person name="Fast N.M."/>
            <person name="Green B.R."/>
            <person name="Grisdale C."/>
            <person name="Hempe F."/>
            <person name="Henrissat B."/>
            <person name="Hoppner M.P."/>
            <person name="Ishida K.-I."/>
            <person name="Kim E."/>
            <person name="Koreny L."/>
            <person name="Kroth P.G."/>
            <person name="Liu Y."/>
            <person name="Malik S.-B."/>
            <person name="Maier U.G."/>
            <person name="McRose D."/>
            <person name="Mock T."/>
            <person name="Neilson J.A."/>
            <person name="Onodera N.T."/>
            <person name="Poole A.M."/>
            <person name="Pritham E.J."/>
            <person name="Richards T.A."/>
            <person name="Rocap G."/>
            <person name="Roy S.W."/>
            <person name="Sarai C."/>
            <person name="Schaack S."/>
            <person name="Shirato S."/>
            <person name="Slamovits C.H."/>
            <person name="Spencer D.F."/>
            <person name="Suzuki S."/>
            <person name="Worden A.Z."/>
            <person name="Zauner S."/>
            <person name="Barry K."/>
            <person name="Bell C."/>
            <person name="Bharti A.K."/>
            <person name="Crow J.A."/>
            <person name="Grimwood J."/>
            <person name="Kramer R."/>
            <person name="Lindquist E."/>
            <person name="Lucas S."/>
            <person name="Salamov A."/>
            <person name="McFadden G.I."/>
            <person name="Lane C.E."/>
            <person name="Keeling P.J."/>
            <person name="Gray M.W."/>
            <person name="Grigoriev I.V."/>
            <person name="Archibald J.M."/>
        </authorList>
    </citation>
    <scope>NUCLEOTIDE SEQUENCE</scope>
    <source>
        <strain evidence="5">CCMP2712</strain>
    </source>
</reference>
<dbReference type="EMBL" id="JH993156">
    <property type="protein sequence ID" value="EKX33099.1"/>
    <property type="molecule type" value="Genomic_DNA"/>
</dbReference>
<dbReference type="RefSeq" id="XP_005820079.1">
    <property type="nucleotide sequence ID" value="XM_005820022.1"/>
</dbReference>
<feature type="compositionally biased region" description="Basic residues" evidence="2">
    <location>
        <begin position="129"/>
        <end position="144"/>
    </location>
</feature>
<evidence type="ECO:0000256" key="1">
    <source>
        <dbReference type="ARBA" id="ARBA00023242"/>
    </source>
</evidence>
<evidence type="ECO:0000313" key="5">
    <source>
        <dbReference type="Proteomes" id="UP000011087"/>
    </source>
</evidence>
<keyword evidence="1" id="KW-0539">Nucleus</keyword>
<dbReference type="GeneID" id="17289828"/>
<dbReference type="Gene3D" id="1.10.10.60">
    <property type="entry name" value="Homeodomain-like"/>
    <property type="match status" value="1"/>
</dbReference>
<protein>
    <recommendedName>
        <fullName evidence="6">Myb-like domain-containing protein</fullName>
    </recommendedName>
</protein>
<name>L1IB04_GUITC</name>
<dbReference type="InterPro" id="IPR001005">
    <property type="entry name" value="SANT/Myb"/>
</dbReference>
<evidence type="ECO:0000256" key="2">
    <source>
        <dbReference type="SAM" id="MobiDB-lite"/>
    </source>
</evidence>
<keyword evidence="5" id="KW-1185">Reference proteome</keyword>
<dbReference type="Proteomes" id="UP000011087">
    <property type="component" value="Unassembled WGS sequence"/>
</dbReference>
<dbReference type="AlphaFoldDB" id="L1IB04"/>
<dbReference type="PaxDb" id="55529-EKX33099"/>